<proteinExistence type="predicted"/>
<protein>
    <submittedName>
        <fullName evidence="1">Uncharacterized protein</fullName>
    </submittedName>
</protein>
<name>A0A0K2VJ29_LEPSM</name>
<accession>A0A0K2VJ29</accession>
<evidence type="ECO:0000313" key="1">
    <source>
        <dbReference type="EMBL" id="CDW50222.1"/>
    </source>
</evidence>
<dbReference type="EMBL" id="HACA01032861">
    <property type="protein sequence ID" value="CDW50222.1"/>
    <property type="molecule type" value="Transcribed_RNA"/>
</dbReference>
<sequence length="85" mass="9569">SENILFITGWGKSNLVFLTLFQCFKKILQSPDLSQVCSVHINNLLPTRIQLHNALLVEALVLLIENSDNQFSQAPIEGFCWILVA</sequence>
<dbReference type="AlphaFoldDB" id="A0A0K2VJ29"/>
<feature type="non-terminal residue" evidence="1">
    <location>
        <position position="1"/>
    </location>
</feature>
<organism evidence="1">
    <name type="scientific">Lepeophtheirus salmonis</name>
    <name type="common">Salmon louse</name>
    <name type="synonym">Caligus salmonis</name>
    <dbReference type="NCBI Taxonomy" id="72036"/>
    <lineage>
        <taxon>Eukaryota</taxon>
        <taxon>Metazoa</taxon>
        <taxon>Ecdysozoa</taxon>
        <taxon>Arthropoda</taxon>
        <taxon>Crustacea</taxon>
        <taxon>Multicrustacea</taxon>
        <taxon>Hexanauplia</taxon>
        <taxon>Copepoda</taxon>
        <taxon>Siphonostomatoida</taxon>
        <taxon>Caligidae</taxon>
        <taxon>Lepeophtheirus</taxon>
    </lineage>
</organism>
<reference evidence="1" key="1">
    <citation type="submission" date="2014-05" db="EMBL/GenBank/DDBJ databases">
        <authorList>
            <person name="Chronopoulou M."/>
        </authorList>
    </citation>
    <scope>NUCLEOTIDE SEQUENCE</scope>
    <source>
        <tissue evidence="1">Whole organism</tissue>
    </source>
</reference>